<dbReference type="InterPro" id="IPR001173">
    <property type="entry name" value="Glyco_trans_2-like"/>
</dbReference>
<evidence type="ECO:0000256" key="3">
    <source>
        <dbReference type="ARBA" id="ARBA00022679"/>
    </source>
</evidence>
<evidence type="ECO:0000256" key="5">
    <source>
        <dbReference type="ARBA" id="ARBA00022989"/>
    </source>
</evidence>
<evidence type="ECO:0000313" key="9">
    <source>
        <dbReference type="EMBL" id="RCL84767.1"/>
    </source>
</evidence>
<dbReference type="PANTHER" id="PTHR43867">
    <property type="entry name" value="CELLULOSE SYNTHASE CATALYTIC SUBUNIT A [UDP-FORMING]"/>
    <property type="match status" value="1"/>
</dbReference>
<evidence type="ECO:0000259" key="8">
    <source>
        <dbReference type="Pfam" id="PF13632"/>
    </source>
</evidence>
<evidence type="ECO:0000256" key="7">
    <source>
        <dbReference type="SAM" id="Phobius"/>
    </source>
</evidence>
<dbReference type="AlphaFoldDB" id="A0A368EJP2"/>
<feature type="transmembrane region" description="Helical" evidence="7">
    <location>
        <begin position="441"/>
        <end position="464"/>
    </location>
</feature>
<dbReference type="Pfam" id="PF13632">
    <property type="entry name" value="Glyco_trans_2_3"/>
    <property type="match status" value="1"/>
</dbReference>
<name>A0A368EJP2_9PROT</name>
<feature type="domain" description="Glycosyltransferase 2-like" evidence="8">
    <location>
        <begin position="201"/>
        <end position="420"/>
    </location>
</feature>
<organism evidence="9 10">
    <name type="scientific">PS1 clade bacterium</name>
    <dbReference type="NCBI Taxonomy" id="2175152"/>
    <lineage>
        <taxon>Bacteria</taxon>
        <taxon>Pseudomonadati</taxon>
        <taxon>Pseudomonadota</taxon>
        <taxon>Alphaproteobacteria</taxon>
        <taxon>PS1 clade</taxon>
    </lineage>
</organism>
<comment type="subcellular location">
    <subcellularLocation>
        <location evidence="1">Membrane</location>
        <topology evidence="1">Multi-pass membrane protein</topology>
    </subcellularLocation>
</comment>
<evidence type="ECO:0000256" key="6">
    <source>
        <dbReference type="ARBA" id="ARBA00023136"/>
    </source>
</evidence>
<dbReference type="EMBL" id="QOQK01000008">
    <property type="protein sequence ID" value="RCL84767.1"/>
    <property type="molecule type" value="Genomic_DNA"/>
</dbReference>
<dbReference type="Gene3D" id="3.90.550.10">
    <property type="entry name" value="Spore Coat Polysaccharide Biosynthesis Protein SpsA, Chain A"/>
    <property type="match status" value="1"/>
</dbReference>
<evidence type="ECO:0000313" key="10">
    <source>
        <dbReference type="Proteomes" id="UP000252289"/>
    </source>
</evidence>
<keyword evidence="6 7" id="KW-0472">Membrane</keyword>
<keyword evidence="2" id="KW-0328">Glycosyltransferase</keyword>
<feature type="transmembrane region" description="Helical" evidence="7">
    <location>
        <begin position="365"/>
        <end position="398"/>
    </location>
</feature>
<evidence type="ECO:0000256" key="2">
    <source>
        <dbReference type="ARBA" id="ARBA00022676"/>
    </source>
</evidence>
<dbReference type="Proteomes" id="UP000252289">
    <property type="component" value="Unassembled WGS sequence"/>
</dbReference>
<reference evidence="9 10" key="1">
    <citation type="journal article" date="2018" name="Microbiome">
        <title>Fine metagenomic profile of the Mediterranean stratified and mixed water columns revealed by assembly and recruitment.</title>
        <authorList>
            <person name="Haro-Moreno J.M."/>
            <person name="Lopez-Perez M."/>
            <person name="De La Torre J.R."/>
            <person name="Picazo A."/>
            <person name="Camacho A."/>
            <person name="Rodriguez-Valera F."/>
        </authorList>
    </citation>
    <scope>NUCLEOTIDE SEQUENCE [LARGE SCALE GENOMIC DNA]</scope>
    <source>
        <strain evidence="9">MED-G50</strain>
    </source>
</reference>
<accession>A0A368EJP2</accession>
<dbReference type="PANTHER" id="PTHR43867:SF2">
    <property type="entry name" value="CELLULOSE SYNTHASE CATALYTIC SUBUNIT A [UDP-FORMING]"/>
    <property type="match status" value="1"/>
</dbReference>
<dbReference type="InterPro" id="IPR050321">
    <property type="entry name" value="Glycosyltr_2/OpgH_subfam"/>
</dbReference>
<proteinExistence type="predicted"/>
<feature type="transmembrane region" description="Helical" evidence="7">
    <location>
        <begin position="70"/>
        <end position="90"/>
    </location>
</feature>
<feature type="transmembrane region" description="Helical" evidence="7">
    <location>
        <begin position="410"/>
        <end position="429"/>
    </location>
</feature>
<dbReference type="GO" id="GO:0016757">
    <property type="term" value="F:glycosyltransferase activity"/>
    <property type="evidence" value="ECO:0007669"/>
    <property type="project" value="UniProtKB-KW"/>
</dbReference>
<protein>
    <submittedName>
        <fullName evidence="9">Glycosyltransferase</fullName>
    </submittedName>
</protein>
<gene>
    <name evidence="9" type="ORF">DBW64_02705</name>
</gene>
<feature type="transmembrane region" description="Helical" evidence="7">
    <location>
        <begin position="47"/>
        <end position="64"/>
    </location>
</feature>
<keyword evidence="5 7" id="KW-1133">Transmembrane helix</keyword>
<dbReference type="InterPro" id="IPR029044">
    <property type="entry name" value="Nucleotide-diphossugar_trans"/>
</dbReference>
<evidence type="ECO:0000256" key="4">
    <source>
        <dbReference type="ARBA" id="ARBA00022692"/>
    </source>
</evidence>
<evidence type="ECO:0000256" key="1">
    <source>
        <dbReference type="ARBA" id="ARBA00004141"/>
    </source>
</evidence>
<dbReference type="GO" id="GO:0016020">
    <property type="term" value="C:membrane"/>
    <property type="evidence" value="ECO:0007669"/>
    <property type="project" value="UniProtKB-SubCell"/>
</dbReference>
<keyword evidence="3 9" id="KW-0808">Transferase</keyword>
<dbReference type="SUPFAM" id="SSF53448">
    <property type="entry name" value="Nucleotide-diphospho-sugar transferases"/>
    <property type="match status" value="1"/>
</dbReference>
<comment type="caution">
    <text evidence="9">The sequence shown here is derived from an EMBL/GenBank/DDBJ whole genome shotgun (WGS) entry which is preliminary data.</text>
</comment>
<sequence length="482" mass="55416">MQDGFHEPSVPVLKRLKKTNIDIRDVTHALARYAPEDSSHQPIPPRLAVIITLMISLMMGAIINGNSLPLFLLTLMLTSYFPLYVMAILLDVRTPLTLEFLVDIQLPRYTVILPLYKEANMVGQITYAMRQINYPSKKIEFFYVVEESDLQTYKALRKALSEALADGIVNEKILVVPDGIPRTKPRACNYALAHASGDLLVIYDAEDIPHKNQLRAAASEFARHENINDKRLACLQAPLDIKLERNEGFLARQMTLDYLHLFRFILPALVRFKIPLPLGGSSNHFKVNVLREIYGWDSWNVTEDADIGIRMAFRGYTTAMIDPPTIESPTRDFWDFVKQRTRWQKGHFQTLLVLLRKPLKLIKKVGVIGYIGLHLVILTRCLYGLGVWVFIGVCLFSIPDIQSLADYQWQLFVIFINWAMIFYSYFYVCRRAKRSDLYKDIFGLFVIWLLAGFITCRAIAQLFWSPFTWEKTNHTPVGSGMD</sequence>
<keyword evidence="4 7" id="KW-0812">Transmembrane</keyword>